<accession>V4SZK4</accession>
<proteinExistence type="predicted"/>
<name>V4SZK4_CITCL</name>
<dbReference type="FunCoup" id="V4SZK4">
    <property type="interactions" value="41"/>
</dbReference>
<dbReference type="Gramene" id="ESR42646">
    <property type="protein sequence ID" value="ESR42646"/>
    <property type="gene ID" value="CICLE_v10011806mg"/>
</dbReference>
<dbReference type="eggNOG" id="ENOG502RYYY">
    <property type="taxonomic scope" value="Eukaryota"/>
</dbReference>
<dbReference type="OrthoDB" id="1670627at2759"/>
<evidence type="ECO:0000313" key="4">
    <source>
        <dbReference type="Proteomes" id="UP000030687"/>
    </source>
</evidence>
<gene>
    <name evidence="3" type="ORF">CICLE_v10011806mg</name>
</gene>
<feature type="compositionally biased region" description="Basic and acidic residues" evidence="1">
    <location>
        <begin position="171"/>
        <end position="190"/>
    </location>
</feature>
<dbReference type="KEGG" id="cic:CICLE_v10011806mg"/>
<evidence type="ECO:0000259" key="2">
    <source>
        <dbReference type="Pfam" id="PF14383"/>
    </source>
</evidence>
<dbReference type="OMA" id="CVEFGQE"/>
<sequence length="423" mass="47308">MADSDSTMADSIQSADSGCFKGLLRRLLCRGSLQTHPSDQIIPEPKEPDEFNEQKPEAKIEASGAPGLVARLMGLDSLPEAKSVPKGRAPESVTRSRSVNFMEYLLELHVAQAHQHRRVRTSVSFREVPTMSRQQNQDSFVLYLGKEDERNMGLKVRKGKASVDSGGMKKKKEEKIKSKKKENEGTSKKVSKFIDEPRRVSVKRSAKIKNCKGAKDFGVVLPAKNCGNKEPEAALKTRKKGPVMPMHQKEVPTRGKISNKSKHQLVIEEVKPAECSSENSSPVSVLDVSDFSIFDDTQLSDEKRCMELNSKSLHSLMTANCDYPSSCSARTLGYHDLDQLRVIKKKENESMDNQMVDYYAELATKIHKVTEEAILQSNWVPEKVLNFEDLEELCMELGQHILAILLQQMIAELVGSNTDVFAL</sequence>
<dbReference type="PANTHER" id="PTHR35499:SF4">
    <property type="entry name" value="ALC-INTERACTING PROTEIN 1"/>
    <property type="match status" value="1"/>
</dbReference>
<dbReference type="AlphaFoldDB" id="V4SZK4"/>
<feature type="region of interest" description="Disordered" evidence="1">
    <location>
        <begin position="156"/>
        <end position="190"/>
    </location>
</feature>
<feature type="region of interest" description="Disordered" evidence="1">
    <location>
        <begin position="231"/>
        <end position="259"/>
    </location>
</feature>
<organism evidence="3 4">
    <name type="scientific">Citrus clementina</name>
    <name type="common">Clementine</name>
    <name type="synonym">Citrus deliciosa x Citrus sinensis</name>
    <dbReference type="NCBI Taxonomy" id="85681"/>
    <lineage>
        <taxon>Eukaryota</taxon>
        <taxon>Viridiplantae</taxon>
        <taxon>Streptophyta</taxon>
        <taxon>Embryophyta</taxon>
        <taxon>Tracheophyta</taxon>
        <taxon>Spermatophyta</taxon>
        <taxon>Magnoliopsida</taxon>
        <taxon>eudicotyledons</taxon>
        <taxon>Gunneridae</taxon>
        <taxon>Pentapetalae</taxon>
        <taxon>rosids</taxon>
        <taxon>malvids</taxon>
        <taxon>Sapindales</taxon>
        <taxon>Rutaceae</taxon>
        <taxon>Aurantioideae</taxon>
        <taxon>Citrus</taxon>
    </lineage>
</organism>
<dbReference type="EMBL" id="KI536861">
    <property type="protein sequence ID" value="ESR42646.1"/>
    <property type="molecule type" value="Genomic_DNA"/>
</dbReference>
<feature type="domain" description="DUF3741" evidence="2">
    <location>
        <begin position="63"/>
        <end position="82"/>
    </location>
</feature>
<keyword evidence="4" id="KW-1185">Reference proteome</keyword>
<reference evidence="3 4" key="1">
    <citation type="submission" date="2013-10" db="EMBL/GenBank/DDBJ databases">
        <authorList>
            <consortium name="International Citrus Genome Consortium"/>
            <person name="Jenkins J."/>
            <person name="Schmutz J."/>
            <person name="Prochnik S."/>
            <person name="Rokhsar D."/>
            <person name="Gmitter F."/>
            <person name="Ollitrault P."/>
            <person name="Machado M."/>
            <person name="Talon M."/>
            <person name="Wincker P."/>
            <person name="Jaillon O."/>
            <person name="Morgante M."/>
        </authorList>
    </citation>
    <scope>NUCLEOTIDE SEQUENCE</scope>
    <source>
        <strain evidence="4">cv. Clemenules</strain>
    </source>
</reference>
<dbReference type="Proteomes" id="UP000030687">
    <property type="component" value="Unassembled WGS sequence"/>
</dbReference>
<protein>
    <recommendedName>
        <fullName evidence="2">DUF3741 domain-containing protein</fullName>
    </recommendedName>
</protein>
<evidence type="ECO:0000256" key="1">
    <source>
        <dbReference type="SAM" id="MobiDB-lite"/>
    </source>
</evidence>
<evidence type="ECO:0000313" key="3">
    <source>
        <dbReference type="EMBL" id="ESR42646.1"/>
    </source>
</evidence>
<dbReference type="Pfam" id="PF14383">
    <property type="entry name" value="VARLMGL"/>
    <property type="match status" value="1"/>
</dbReference>
<dbReference type="PANTHER" id="PTHR35499">
    <property type="entry name" value="OS05G0128300 PROTEIN"/>
    <property type="match status" value="1"/>
</dbReference>
<dbReference type="InterPro" id="IPR032795">
    <property type="entry name" value="DUF3741-assoc"/>
</dbReference>
<dbReference type="InParanoid" id="V4SZK4"/>